<organism evidence="3">
    <name type="scientific">Micromonas pusilla (strain CCMP1545)</name>
    <name type="common">Picoplanktonic green alga</name>
    <dbReference type="NCBI Taxonomy" id="564608"/>
    <lineage>
        <taxon>Eukaryota</taxon>
        <taxon>Viridiplantae</taxon>
        <taxon>Chlorophyta</taxon>
        <taxon>Mamiellophyceae</taxon>
        <taxon>Mamiellales</taxon>
        <taxon>Mamiellaceae</taxon>
        <taxon>Micromonas</taxon>
    </lineage>
</organism>
<evidence type="ECO:0000313" key="2">
    <source>
        <dbReference type="EMBL" id="EEH60185.1"/>
    </source>
</evidence>
<evidence type="ECO:0000313" key="3">
    <source>
        <dbReference type="Proteomes" id="UP000001876"/>
    </source>
</evidence>
<sequence>MPLAPTFALSGVTSYAPPALARAMPPRDAFFAIPSASEKGEPMKMFDLRKMAREAGVLDAIDGAMEAVMDFARSMSLPVESTRQKLEAFNRETALLVEQVQQRDSLRNSLAVYAMFLAGVTTGVVVYAYGPKKVKSALRTFGAEARTRIEDAVEALRRIDFAGARDALLAFATAFLARAETLAKAGVDVAAAGLEKVKALVDEITKKLGKKDDDDGKK</sequence>
<dbReference type="RefSeq" id="XP_003054933.1">
    <property type="nucleotide sequence ID" value="XM_003054887.1"/>
</dbReference>
<evidence type="ECO:0000256" key="1">
    <source>
        <dbReference type="SAM" id="Phobius"/>
    </source>
</evidence>
<proteinExistence type="predicted"/>
<keyword evidence="3" id="KW-1185">Reference proteome</keyword>
<keyword evidence="1" id="KW-1133">Transmembrane helix</keyword>
<keyword evidence="1" id="KW-0472">Membrane</keyword>
<feature type="transmembrane region" description="Helical" evidence="1">
    <location>
        <begin position="110"/>
        <end position="129"/>
    </location>
</feature>
<dbReference type="GeneID" id="9680205"/>
<dbReference type="Proteomes" id="UP000001876">
    <property type="component" value="Unassembled WGS sequence"/>
</dbReference>
<protein>
    <submittedName>
        <fullName evidence="2">Predicted protein</fullName>
    </submittedName>
</protein>
<dbReference type="EMBL" id="GG663735">
    <property type="protein sequence ID" value="EEH60185.1"/>
    <property type="molecule type" value="Genomic_DNA"/>
</dbReference>
<dbReference type="KEGG" id="mpp:MICPUCDRAFT_50126"/>
<name>C1MHC4_MICPC</name>
<keyword evidence="1" id="KW-0812">Transmembrane</keyword>
<accession>C1MHC4</accession>
<dbReference type="AlphaFoldDB" id="C1MHC4"/>
<reference evidence="2 3" key="1">
    <citation type="journal article" date="2009" name="Science">
        <title>Green evolution and dynamic adaptations revealed by genomes of the marine picoeukaryotes Micromonas.</title>
        <authorList>
            <person name="Worden A.Z."/>
            <person name="Lee J.H."/>
            <person name="Mock T."/>
            <person name="Rouze P."/>
            <person name="Simmons M.P."/>
            <person name="Aerts A.L."/>
            <person name="Allen A.E."/>
            <person name="Cuvelier M.L."/>
            <person name="Derelle E."/>
            <person name="Everett M.V."/>
            <person name="Foulon E."/>
            <person name="Grimwood J."/>
            <person name="Gundlach H."/>
            <person name="Henrissat B."/>
            <person name="Napoli C."/>
            <person name="McDonald S.M."/>
            <person name="Parker M.S."/>
            <person name="Rombauts S."/>
            <person name="Salamov A."/>
            <person name="Von Dassow P."/>
            <person name="Badger J.H."/>
            <person name="Coutinho P.M."/>
            <person name="Demir E."/>
            <person name="Dubchak I."/>
            <person name="Gentemann C."/>
            <person name="Eikrem W."/>
            <person name="Gready J.E."/>
            <person name="John U."/>
            <person name="Lanier W."/>
            <person name="Lindquist E.A."/>
            <person name="Lucas S."/>
            <person name="Mayer K.F."/>
            <person name="Moreau H."/>
            <person name="Not F."/>
            <person name="Otillar R."/>
            <person name="Panaud O."/>
            <person name="Pangilinan J."/>
            <person name="Paulsen I."/>
            <person name="Piegu B."/>
            <person name="Poliakov A."/>
            <person name="Robbens S."/>
            <person name="Schmutz J."/>
            <person name="Toulza E."/>
            <person name="Wyss T."/>
            <person name="Zelensky A."/>
            <person name="Zhou K."/>
            <person name="Armbrust E.V."/>
            <person name="Bhattacharya D."/>
            <person name="Goodenough U.W."/>
            <person name="Van de Peer Y."/>
            <person name="Grigoriev I.V."/>
        </authorList>
    </citation>
    <scope>NUCLEOTIDE SEQUENCE [LARGE SCALE GENOMIC DNA]</scope>
    <source>
        <strain evidence="2 3">CCMP1545</strain>
    </source>
</reference>
<gene>
    <name evidence="2" type="ORF">MICPUCDRAFT_50126</name>
</gene>